<dbReference type="GO" id="GO:0005576">
    <property type="term" value="C:extracellular region"/>
    <property type="evidence" value="ECO:0007669"/>
    <property type="project" value="UniProtKB-SubCell"/>
</dbReference>
<dbReference type="PANTHER" id="PTHR21066:SF9">
    <property type="entry name" value="ODORANT-BINDING PROTEIN 59A"/>
    <property type="match status" value="1"/>
</dbReference>
<feature type="region of interest" description="Disordered" evidence="7">
    <location>
        <begin position="82"/>
        <end position="191"/>
    </location>
</feature>
<feature type="compositionally biased region" description="Polar residues" evidence="7">
    <location>
        <begin position="112"/>
        <end position="139"/>
    </location>
</feature>
<dbReference type="Gene3D" id="1.10.238.20">
    <property type="entry name" value="Pheromone/general odorant binding protein domain"/>
    <property type="match status" value="1"/>
</dbReference>
<keyword evidence="8" id="KW-0732">Signal</keyword>
<keyword evidence="10" id="KW-1185">Reference proteome</keyword>
<evidence type="ECO:0000256" key="4">
    <source>
        <dbReference type="ARBA" id="ARBA00022525"/>
    </source>
</evidence>
<evidence type="ECO:0000256" key="2">
    <source>
        <dbReference type="ARBA" id="ARBA00008098"/>
    </source>
</evidence>
<dbReference type="GO" id="GO:0007608">
    <property type="term" value="P:sensory perception of smell"/>
    <property type="evidence" value="ECO:0007669"/>
    <property type="project" value="UniProtKB-KW"/>
</dbReference>
<proteinExistence type="inferred from homology"/>
<comment type="subcellular location">
    <subcellularLocation>
        <location evidence="1">Secreted</location>
    </subcellularLocation>
</comment>
<feature type="compositionally biased region" description="Low complexity" evidence="7">
    <location>
        <begin position="97"/>
        <end position="111"/>
    </location>
</feature>
<keyword evidence="6" id="KW-0552">Olfaction</keyword>
<evidence type="ECO:0000256" key="1">
    <source>
        <dbReference type="ARBA" id="ARBA00004613"/>
    </source>
</evidence>
<dbReference type="Proteomes" id="UP001153620">
    <property type="component" value="Chromosome 1"/>
</dbReference>
<comment type="similarity">
    <text evidence="2">Belongs to the PBP/GOBP family.</text>
</comment>
<organism evidence="9 10">
    <name type="scientific">Chironomus riparius</name>
    <dbReference type="NCBI Taxonomy" id="315576"/>
    <lineage>
        <taxon>Eukaryota</taxon>
        <taxon>Metazoa</taxon>
        <taxon>Ecdysozoa</taxon>
        <taxon>Arthropoda</taxon>
        <taxon>Hexapoda</taxon>
        <taxon>Insecta</taxon>
        <taxon>Pterygota</taxon>
        <taxon>Neoptera</taxon>
        <taxon>Endopterygota</taxon>
        <taxon>Diptera</taxon>
        <taxon>Nematocera</taxon>
        <taxon>Chironomoidea</taxon>
        <taxon>Chironomidae</taxon>
        <taxon>Chironominae</taxon>
        <taxon>Chironomus</taxon>
    </lineage>
</organism>
<dbReference type="PANTHER" id="PTHR21066">
    <property type="entry name" value="ODORANT-BINDING PROTEIN 59A-RELATED"/>
    <property type="match status" value="1"/>
</dbReference>
<feature type="signal peptide" evidence="8">
    <location>
        <begin position="1"/>
        <end position="22"/>
    </location>
</feature>
<evidence type="ECO:0000313" key="9">
    <source>
        <dbReference type="EMBL" id="CAG9799301.1"/>
    </source>
</evidence>
<feature type="compositionally biased region" description="Low complexity" evidence="7">
    <location>
        <begin position="155"/>
        <end position="187"/>
    </location>
</feature>
<feature type="chain" id="PRO_5040199502" evidence="8">
    <location>
        <begin position="23"/>
        <end position="286"/>
    </location>
</feature>
<accession>A0A9N9RN17</accession>
<sequence length="286" mass="34091">MKFILIFLAFLSSNIFHREILALRCVTSDGLQIEDVRKVIKKCMKKITVDYDSFNNDNHSEGENEAKNYYQYENFDEDFEMRNKDLDTNEKKRDENVSSSRRNNDRMNNYSKNYNPSRLNHNYDYPQTPQTGGNYYEMSQRNDRHDSPQHNPYQFTYNDNNNFSNQQSSFYSSSSNSQNKNNYNSTNDKGERDRSCILQCFFQELKMVNQEGYPDKNHVLNILTKPLRDKDLKFFYIDSIQECFRMINHDLKLLRDNCLYSKNLITCLAERAKMNCADWNAETVIF</sequence>
<dbReference type="Pfam" id="PF01395">
    <property type="entry name" value="PBP_GOBP"/>
    <property type="match status" value="1"/>
</dbReference>
<evidence type="ECO:0000256" key="8">
    <source>
        <dbReference type="SAM" id="SignalP"/>
    </source>
</evidence>
<dbReference type="SUPFAM" id="SSF47565">
    <property type="entry name" value="Insect pheromone/odorant-binding proteins"/>
    <property type="match status" value="1"/>
</dbReference>
<dbReference type="GO" id="GO:0005549">
    <property type="term" value="F:odorant binding"/>
    <property type="evidence" value="ECO:0007669"/>
    <property type="project" value="InterPro"/>
</dbReference>
<reference evidence="9" key="1">
    <citation type="submission" date="2022-01" db="EMBL/GenBank/DDBJ databases">
        <authorList>
            <person name="King R."/>
        </authorList>
    </citation>
    <scope>NUCLEOTIDE SEQUENCE</scope>
</reference>
<name>A0A9N9RN17_9DIPT</name>
<dbReference type="InterPro" id="IPR006170">
    <property type="entry name" value="PBP/GOBP"/>
</dbReference>
<dbReference type="EMBL" id="OU895877">
    <property type="protein sequence ID" value="CAG9799301.1"/>
    <property type="molecule type" value="Genomic_DNA"/>
</dbReference>
<keyword evidence="4" id="KW-0964">Secreted</keyword>
<reference evidence="9" key="2">
    <citation type="submission" date="2022-10" db="EMBL/GenBank/DDBJ databases">
        <authorList>
            <consortium name="ENA_rothamsted_submissions"/>
            <consortium name="culmorum"/>
            <person name="King R."/>
        </authorList>
    </citation>
    <scope>NUCLEOTIDE SEQUENCE</scope>
</reference>
<keyword evidence="3" id="KW-0813">Transport</keyword>
<evidence type="ECO:0000256" key="7">
    <source>
        <dbReference type="SAM" id="MobiDB-lite"/>
    </source>
</evidence>
<dbReference type="AlphaFoldDB" id="A0A9N9RN17"/>
<evidence type="ECO:0000256" key="6">
    <source>
        <dbReference type="ARBA" id="ARBA00022725"/>
    </source>
</evidence>
<gene>
    <name evidence="9" type="ORF">CHIRRI_LOCUS2270</name>
</gene>
<evidence type="ECO:0000256" key="3">
    <source>
        <dbReference type="ARBA" id="ARBA00022448"/>
    </source>
</evidence>
<keyword evidence="5" id="KW-0716">Sensory transduction</keyword>
<dbReference type="InterPro" id="IPR036728">
    <property type="entry name" value="PBP_GOBP_sf"/>
</dbReference>
<protein>
    <submittedName>
        <fullName evidence="9">Uncharacterized protein</fullName>
    </submittedName>
</protein>
<dbReference type="OrthoDB" id="8194482at2759"/>
<evidence type="ECO:0000313" key="10">
    <source>
        <dbReference type="Proteomes" id="UP001153620"/>
    </source>
</evidence>
<evidence type="ECO:0000256" key="5">
    <source>
        <dbReference type="ARBA" id="ARBA00022606"/>
    </source>
</evidence>
<feature type="compositionally biased region" description="Basic and acidic residues" evidence="7">
    <location>
        <begin position="82"/>
        <end position="96"/>
    </location>
</feature>
<dbReference type="InterPro" id="IPR052295">
    <property type="entry name" value="Odorant-binding_protein"/>
</dbReference>